<keyword evidence="3" id="KW-0812">Transmembrane</keyword>
<dbReference type="GO" id="GO:0009279">
    <property type="term" value="C:cell outer membrane"/>
    <property type="evidence" value="ECO:0007669"/>
    <property type="project" value="UniProtKB-SubCell"/>
</dbReference>
<accession>A0A645E545</accession>
<dbReference type="PANTHER" id="PTHR30026">
    <property type="entry name" value="OUTER MEMBRANE PROTEIN TOLC"/>
    <property type="match status" value="1"/>
</dbReference>
<keyword evidence="4" id="KW-0472">Membrane</keyword>
<comment type="subcellular location">
    <subcellularLocation>
        <location evidence="1">Cell outer membrane</location>
    </subcellularLocation>
</comment>
<sequence length="123" mass="14343">MAHNNLEVVKTSSRQSELTLEEEVIMTVNDFNIQQSLIASAEEALDLSILAYNETRQRFVIGKTDINSLTLSLNRQQEAQQNYISALQNYWLNYYKIRKLTLHDFASGFSLSEKFDYNLNSRW</sequence>
<dbReference type="EMBL" id="VSSQ01042154">
    <property type="protein sequence ID" value="MPM95692.1"/>
    <property type="molecule type" value="Genomic_DNA"/>
</dbReference>
<evidence type="ECO:0000256" key="4">
    <source>
        <dbReference type="ARBA" id="ARBA00023136"/>
    </source>
</evidence>
<organism evidence="6">
    <name type="scientific">bioreactor metagenome</name>
    <dbReference type="NCBI Taxonomy" id="1076179"/>
    <lineage>
        <taxon>unclassified sequences</taxon>
        <taxon>metagenomes</taxon>
        <taxon>ecological metagenomes</taxon>
    </lineage>
</organism>
<evidence type="ECO:0000256" key="2">
    <source>
        <dbReference type="ARBA" id="ARBA00022452"/>
    </source>
</evidence>
<evidence type="ECO:0000313" key="6">
    <source>
        <dbReference type="EMBL" id="MPM95692.1"/>
    </source>
</evidence>
<dbReference type="SUPFAM" id="SSF56954">
    <property type="entry name" value="Outer membrane efflux proteins (OEP)"/>
    <property type="match status" value="1"/>
</dbReference>
<comment type="caution">
    <text evidence="6">The sequence shown here is derived from an EMBL/GenBank/DDBJ whole genome shotgun (WGS) entry which is preliminary data.</text>
</comment>
<gene>
    <name evidence="6" type="ORF">SDC9_142847</name>
</gene>
<dbReference type="GO" id="GO:0015562">
    <property type="term" value="F:efflux transmembrane transporter activity"/>
    <property type="evidence" value="ECO:0007669"/>
    <property type="project" value="InterPro"/>
</dbReference>
<name>A0A645E545_9ZZZZ</name>
<dbReference type="Gene3D" id="1.20.1600.10">
    <property type="entry name" value="Outer membrane efflux proteins (OEP)"/>
    <property type="match status" value="1"/>
</dbReference>
<dbReference type="PANTHER" id="PTHR30026:SF20">
    <property type="entry name" value="OUTER MEMBRANE PROTEIN TOLC"/>
    <property type="match status" value="1"/>
</dbReference>
<reference evidence="6" key="1">
    <citation type="submission" date="2019-08" db="EMBL/GenBank/DDBJ databases">
        <authorList>
            <person name="Kucharzyk K."/>
            <person name="Murdoch R.W."/>
            <person name="Higgins S."/>
            <person name="Loffler F."/>
        </authorList>
    </citation>
    <scope>NUCLEOTIDE SEQUENCE</scope>
</reference>
<dbReference type="AlphaFoldDB" id="A0A645E545"/>
<keyword evidence="5" id="KW-0998">Cell outer membrane</keyword>
<evidence type="ECO:0000256" key="5">
    <source>
        <dbReference type="ARBA" id="ARBA00023237"/>
    </source>
</evidence>
<dbReference type="GO" id="GO:0015288">
    <property type="term" value="F:porin activity"/>
    <property type="evidence" value="ECO:0007669"/>
    <property type="project" value="TreeGrafter"/>
</dbReference>
<protein>
    <recommendedName>
        <fullName evidence="7">TolC family protein</fullName>
    </recommendedName>
</protein>
<proteinExistence type="predicted"/>
<evidence type="ECO:0000256" key="1">
    <source>
        <dbReference type="ARBA" id="ARBA00004442"/>
    </source>
</evidence>
<dbReference type="InterPro" id="IPR051906">
    <property type="entry name" value="TolC-like"/>
</dbReference>
<evidence type="ECO:0000256" key="3">
    <source>
        <dbReference type="ARBA" id="ARBA00022692"/>
    </source>
</evidence>
<dbReference type="GO" id="GO:1990281">
    <property type="term" value="C:efflux pump complex"/>
    <property type="evidence" value="ECO:0007669"/>
    <property type="project" value="TreeGrafter"/>
</dbReference>
<keyword evidence="2" id="KW-1134">Transmembrane beta strand</keyword>
<evidence type="ECO:0008006" key="7">
    <source>
        <dbReference type="Google" id="ProtNLM"/>
    </source>
</evidence>